<dbReference type="GO" id="GO:0042254">
    <property type="term" value="P:ribosome biogenesis"/>
    <property type="evidence" value="ECO:0007669"/>
    <property type="project" value="UniProtKB-KW"/>
</dbReference>
<proteinExistence type="inferred from homology"/>
<evidence type="ECO:0000256" key="6">
    <source>
        <dbReference type="ARBA" id="ARBA00022490"/>
    </source>
</evidence>
<keyword evidence="9 18" id="KW-0808">Transferase</keyword>
<keyword evidence="13" id="KW-0378">Hydrolase</keyword>
<dbReference type="InterPro" id="IPR011009">
    <property type="entry name" value="Kinase-like_dom_sf"/>
</dbReference>
<keyword evidence="6" id="KW-0963">Cytoplasm</keyword>
<dbReference type="PROSITE" id="PS01245">
    <property type="entry name" value="RIO1"/>
    <property type="match status" value="1"/>
</dbReference>
<evidence type="ECO:0000256" key="10">
    <source>
        <dbReference type="ARBA" id="ARBA00022723"/>
    </source>
</evidence>
<feature type="compositionally biased region" description="Basic and acidic residues" evidence="22">
    <location>
        <begin position="588"/>
        <end position="609"/>
    </location>
</feature>
<dbReference type="GO" id="GO:0046872">
    <property type="term" value="F:metal ion binding"/>
    <property type="evidence" value="ECO:0007669"/>
    <property type="project" value="UniProtKB-KW"/>
</dbReference>
<name>A0A8B7P9U4_HYAAZ</name>
<dbReference type="OMA" id="DKDGWAS"/>
<feature type="binding site" evidence="20">
    <location>
        <position position="299"/>
    </location>
    <ligand>
        <name>ATP</name>
        <dbReference type="ChEBI" id="CHEBI:30616"/>
    </ligand>
</feature>
<keyword evidence="7" id="KW-0690">Ribosome biogenesis</keyword>
<feature type="active site" description="Proton acceptor" evidence="19">
    <location>
        <position position="343"/>
    </location>
</feature>
<dbReference type="CDD" id="cd05147">
    <property type="entry name" value="RIO1_euk"/>
    <property type="match status" value="1"/>
</dbReference>
<evidence type="ECO:0000256" key="3">
    <source>
        <dbReference type="ARBA" id="ARBA00009196"/>
    </source>
</evidence>
<evidence type="ECO:0000256" key="1">
    <source>
        <dbReference type="ARBA" id="ARBA00001946"/>
    </source>
</evidence>
<evidence type="ECO:0000256" key="22">
    <source>
        <dbReference type="SAM" id="MobiDB-lite"/>
    </source>
</evidence>
<keyword evidence="10" id="KW-0479">Metal-binding</keyword>
<protein>
    <recommendedName>
        <fullName evidence="5 18">Serine/threonine-protein kinase RIO1</fullName>
        <ecNumber evidence="4 18">2.7.11.1</ecNumber>
    </recommendedName>
</protein>
<evidence type="ECO:0000256" key="2">
    <source>
        <dbReference type="ARBA" id="ARBA00004496"/>
    </source>
</evidence>
<dbReference type="GeneID" id="108678936"/>
<evidence type="ECO:0000256" key="13">
    <source>
        <dbReference type="ARBA" id="ARBA00022801"/>
    </source>
</evidence>
<keyword evidence="11 18" id="KW-0547">Nucleotide-binding</keyword>
<feature type="binding site" evidence="20">
    <location>
        <position position="227"/>
    </location>
    <ligand>
        <name>ATP</name>
        <dbReference type="ChEBI" id="CHEBI:30616"/>
    </ligand>
</feature>
<evidence type="ECO:0000313" key="24">
    <source>
        <dbReference type="Proteomes" id="UP000694843"/>
    </source>
</evidence>
<feature type="compositionally biased region" description="Basic and acidic residues" evidence="22">
    <location>
        <begin position="47"/>
        <end position="68"/>
    </location>
</feature>
<feature type="active site" description="4-aspartylphosphate intermediate" evidence="19">
    <location>
        <position position="360"/>
    </location>
</feature>
<evidence type="ECO:0000256" key="5">
    <source>
        <dbReference type="ARBA" id="ARBA00016038"/>
    </source>
</evidence>
<evidence type="ECO:0000256" key="15">
    <source>
        <dbReference type="ARBA" id="ARBA00022842"/>
    </source>
</evidence>
<dbReference type="GO" id="GO:0005524">
    <property type="term" value="F:ATP binding"/>
    <property type="evidence" value="ECO:0007669"/>
    <property type="project" value="UniProtKB-KW"/>
</dbReference>
<dbReference type="InterPro" id="IPR018934">
    <property type="entry name" value="RIO_dom"/>
</dbReference>
<evidence type="ECO:0000259" key="23">
    <source>
        <dbReference type="SMART" id="SM00090"/>
    </source>
</evidence>
<dbReference type="Gene3D" id="3.30.200.20">
    <property type="entry name" value="Phosphorylase Kinase, domain 1"/>
    <property type="match status" value="1"/>
</dbReference>
<evidence type="ECO:0000256" key="16">
    <source>
        <dbReference type="ARBA" id="ARBA00047899"/>
    </source>
</evidence>
<dbReference type="OrthoDB" id="205248at2759"/>
<reference evidence="25" key="1">
    <citation type="submission" date="2025-08" db="UniProtKB">
        <authorList>
            <consortium name="RefSeq"/>
        </authorList>
    </citation>
    <scope>IDENTIFICATION</scope>
    <source>
        <tissue evidence="25">Whole organism</tissue>
    </source>
</reference>
<dbReference type="GO" id="GO:0005737">
    <property type="term" value="C:cytoplasm"/>
    <property type="evidence" value="ECO:0007669"/>
    <property type="project" value="UniProtKB-SubCell"/>
</dbReference>
<dbReference type="Pfam" id="PF01163">
    <property type="entry name" value="RIO1"/>
    <property type="match status" value="1"/>
</dbReference>
<keyword evidence="14 18" id="KW-0067">ATP-binding</keyword>
<evidence type="ECO:0000256" key="20">
    <source>
        <dbReference type="PIRSR" id="PIRSR038147-2"/>
    </source>
</evidence>
<feature type="compositionally biased region" description="Acidic residues" evidence="22">
    <location>
        <begin position="80"/>
        <end position="94"/>
    </location>
</feature>
<dbReference type="Proteomes" id="UP000694843">
    <property type="component" value="Unplaced"/>
</dbReference>
<evidence type="ECO:0000256" key="4">
    <source>
        <dbReference type="ARBA" id="ARBA00012513"/>
    </source>
</evidence>
<organism evidence="24 25">
    <name type="scientific">Hyalella azteca</name>
    <name type="common">Amphipod</name>
    <dbReference type="NCBI Taxonomy" id="294128"/>
    <lineage>
        <taxon>Eukaryota</taxon>
        <taxon>Metazoa</taxon>
        <taxon>Ecdysozoa</taxon>
        <taxon>Arthropoda</taxon>
        <taxon>Crustacea</taxon>
        <taxon>Multicrustacea</taxon>
        <taxon>Malacostraca</taxon>
        <taxon>Eumalacostraca</taxon>
        <taxon>Peracarida</taxon>
        <taxon>Amphipoda</taxon>
        <taxon>Senticaudata</taxon>
        <taxon>Talitrida</taxon>
        <taxon>Talitroidea</taxon>
        <taxon>Hyalellidae</taxon>
        <taxon>Hyalella</taxon>
    </lineage>
</organism>
<dbReference type="InterPro" id="IPR018935">
    <property type="entry name" value="RIO_kinase_CS"/>
</dbReference>
<dbReference type="PANTHER" id="PTHR45723">
    <property type="entry name" value="SERINE/THREONINE-PROTEIN KINASE RIO1"/>
    <property type="match status" value="1"/>
</dbReference>
<feature type="binding site" evidence="21">
    <location>
        <position position="360"/>
    </location>
    <ligand>
        <name>Mg(2+)</name>
        <dbReference type="ChEBI" id="CHEBI:18420"/>
    </ligand>
</feature>
<feature type="binding site" evidence="21">
    <location>
        <position position="348"/>
    </location>
    <ligand>
        <name>Mg(2+)</name>
        <dbReference type="ChEBI" id="CHEBI:18420"/>
    </ligand>
</feature>
<comment type="similarity">
    <text evidence="3 18">Belongs to the protein kinase superfamily. RIO-type Ser/Thr kinase family.</text>
</comment>
<feature type="compositionally biased region" description="Acidic residues" evidence="22">
    <location>
        <begin position="561"/>
        <end position="573"/>
    </location>
</feature>
<evidence type="ECO:0000256" key="8">
    <source>
        <dbReference type="ARBA" id="ARBA00022527"/>
    </source>
</evidence>
<evidence type="ECO:0000256" key="12">
    <source>
        <dbReference type="ARBA" id="ARBA00022777"/>
    </source>
</evidence>
<accession>A0A8B7P9U4</accession>
<keyword evidence="15" id="KW-0460">Magnesium</keyword>
<evidence type="ECO:0000256" key="18">
    <source>
        <dbReference type="PIRNR" id="PIRNR038147"/>
    </source>
</evidence>
<dbReference type="PIRSF" id="PIRSF038147">
    <property type="entry name" value="Ser/Thr_PK_RIO1"/>
    <property type="match status" value="1"/>
</dbReference>
<evidence type="ECO:0000256" key="11">
    <source>
        <dbReference type="ARBA" id="ARBA00022741"/>
    </source>
</evidence>
<gene>
    <name evidence="25" type="primary">LOC108678936</name>
</gene>
<dbReference type="GO" id="GO:0016787">
    <property type="term" value="F:hydrolase activity"/>
    <property type="evidence" value="ECO:0007669"/>
    <property type="project" value="UniProtKB-KW"/>
</dbReference>
<dbReference type="InterPro" id="IPR000687">
    <property type="entry name" value="RIO_kinase"/>
</dbReference>
<evidence type="ECO:0000256" key="17">
    <source>
        <dbReference type="ARBA" id="ARBA00048679"/>
    </source>
</evidence>
<comment type="cofactor">
    <cofactor evidence="1 21">
        <name>Mg(2+)</name>
        <dbReference type="ChEBI" id="CHEBI:18420"/>
    </cofactor>
</comment>
<dbReference type="GO" id="GO:0004674">
    <property type="term" value="F:protein serine/threonine kinase activity"/>
    <property type="evidence" value="ECO:0007669"/>
    <property type="project" value="UniProtKB-KW"/>
</dbReference>
<dbReference type="KEGG" id="hazt:108678936"/>
<keyword evidence="8 18" id="KW-0723">Serine/threonine-protein kinase</keyword>
<comment type="subcellular location">
    <subcellularLocation>
        <location evidence="2">Cytoplasm</location>
    </subcellularLocation>
</comment>
<dbReference type="FunFam" id="3.30.200.20:FF:000148">
    <property type="entry name" value="Serine/threonine-protein kinase RIO1"/>
    <property type="match status" value="1"/>
</dbReference>
<feature type="region of interest" description="Disordered" evidence="22">
    <location>
        <begin position="47"/>
        <end position="94"/>
    </location>
</feature>
<sequence length="626" mass="71726">MDPGATETLHPYTFDGQFSDADEESNECHRECSTLPANMGTLVIDQSEHWSSDEQPSHNSHDDIREDPNSLLQFHYGPNLDDEYDDDDDDDEDDYDEEYMANVHLGSLHQVFGESIMGSNTTSTSKGTNVFQPEQFSSRLCFDQYSHGQYKTSATNALQNQQQNRYIKRDKDDRKTADKVLDKRTAMIIHKYINNEDISGVYGCISTGKEANVYYCASEKYGPCALKIYKTSTMVFKDRDKYVTGDYKFRHGYAKHNSRKKILVWAEKEFSNLHKLYSAGLRVPEPLKLRSHLLLMRFLGHEQDPAPLLKDLKMSSKVATELYWSLVLDMWTMYRVCRLVHADLSEFNLLVNDGQIFIIDVSQSVTPEHPHAIDFLKKDCFNITEFFRKKGAQTVGFKDLFLFIVDKSISHENKDECFVKLKQKAAARDPNLTNEEKVDEEVFKGAFIPQNLGQVVDFERDYYEMKMGQRHSDDLDYQPIIGMAPDLSSAATVPRILHGPESHTNDALCSASSQSSADVGADNDCPINCDANDKIDAPQYVQSPIEREVGEVKLQLYSNEENEVEDVTIEEEFKENNCSSKLKHQVRPKGETTEEKKLRKKEVKEDKAEKRKTKVPKHVKKRATKK</sequence>
<keyword evidence="24" id="KW-1185">Reference proteome</keyword>
<comment type="catalytic activity">
    <reaction evidence="17 18">
        <text>L-seryl-[protein] + ATP = O-phospho-L-seryl-[protein] + ADP + H(+)</text>
        <dbReference type="Rhea" id="RHEA:17989"/>
        <dbReference type="Rhea" id="RHEA-COMP:9863"/>
        <dbReference type="Rhea" id="RHEA-COMP:11604"/>
        <dbReference type="ChEBI" id="CHEBI:15378"/>
        <dbReference type="ChEBI" id="CHEBI:29999"/>
        <dbReference type="ChEBI" id="CHEBI:30616"/>
        <dbReference type="ChEBI" id="CHEBI:83421"/>
        <dbReference type="ChEBI" id="CHEBI:456216"/>
        <dbReference type="EC" id="2.7.11.1"/>
    </reaction>
</comment>
<comment type="catalytic activity">
    <reaction evidence="16 18">
        <text>L-threonyl-[protein] + ATP = O-phospho-L-threonyl-[protein] + ADP + H(+)</text>
        <dbReference type="Rhea" id="RHEA:46608"/>
        <dbReference type="Rhea" id="RHEA-COMP:11060"/>
        <dbReference type="Rhea" id="RHEA-COMP:11605"/>
        <dbReference type="ChEBI" id="CHEBI:15378"/>
        <dbReference type="ChEBI" id="CHEBI:30013"/>
        <dbReference type="ChEBI" id="CHEBI:30616"/>
        <dbReference type="ChEBI" id="CHEBI:61977"/>
        <dbReference type="ChEBI" id="CHEBI:456216"/>
        <dbReference type="EC" id="2.7.11.1"/>
    </reaction>
</comment>
<evidence type="ECO:0000313" key="25">
    <source>
        <dbReference type="RefSeq" id="XP_018022919.1"/>
    </source>
</evidence>
<evidence type="ECO:0000256" key="9">
    <source>
        <dbReference type="ARBA" id="ARBA00022679"/>
    </source>
</evidence>
<dbReference type="AlphaFoldDB" id="A0A8B7P9U4"/>
<feature type="region of interest" description="Disordered" evidence="22">
    <location>
        <begin position="1"/>
        <end position="29"/>
    </location>
</feature>
<evidence type="ECO:0000256" key="7">
    <source>
        <dbReference type="ARBA" id="ARBA00022517"/>
    </source>
</evidence>
<dbReference type="CTD" id="83732"/>
<feature type="compositionally biased region" description="Basic residues" evidence="22">
    <location>
        <begin position="610"/>
        <end position="626"/>
    </location>
</feature>
<dbReference type="Gene3D" id="1.10.510.10">
    <property type="entry name" value="Transferase(Phosphotransferase) domain 1"/>
    <property type="match status" value="1"/>
</dbReference>
<feature type="domain" description="RIO kinase" evidence="23">
    <location>
        <begin position="170"/>
        <end position="406"/>
    </location>
</feature>
<evidence type="ECO:0000256" key="19">
    <source>
        <dbReference type="PIRSR" id="PIRSR038147-1"/>
    </source>
</evidence>
<dbReference type="RefSeq" id="XP_018022919.1">
    <property type="nucleotide sequence ID" value="XM_018167430.2"/>
</dbReference>
<dbReference type="SUPFAM" id="SSF56112">
    <property type="entry name" value="Protein kinase-like (PK-like)"/>
    <property type="match status" value="1"/>
</dbReference>
<evidence type="ECO:0000256" key="21">
    <source>
        <dbReference type="PIRSR" id="PIRSR038147-3"/>
    </source>
</evidence>
<dbReference type="SMART" id="SM00090">
    <property type="entry name" value="RIO"/>
    <property type="match status" value="1"/>
</dbReference>
<feature type="region of interest" description="Disordered" evidence="22">
    <location>
        <begin position="561"/>
        <end position="626"/>
    </location>
</feature>
<evidence type="ECO:0000256" key="14">
    <source>
        <dbReference type="ARBA" id="ARBA00022840"/>
    </source>
</evidence>
<dbReference type="InterPro" id="IPR051272">
    <property type="entry name" value="RIO-type_Ser/Thr_kinase"/>
</dbReference>
<dbReference type="InterPro" id="IPR017407">
    <property type="entry name" value="Ser/Thr_kinase_Rio1"/>
</dbReference>
<keyword evidence="12 18" id="KW-0418">Kinase</keyword>
<dbReference type="EC" id="2.7.11.1" evidence="4 18"/>